<dbReference type="Pfam" id="PF25106">
    <property type="entry name" value="VWA_4"/>
    <property type="match status" value="1"/>
</dbReference>
<feature type="signal peptide" evidence="4">
    <location>
        <begin position="1"/>
        <end position="29"/>
    </location>
</feature>
<evidence type="ECO:0000256" key="3">
    <source>
        <dbReference type="ARBA" id="ARBA00022729"/>
    </source>
</evidence>
<feature type="domain" description="VWFA" evidence="5">
    <location>
        <begin position="49"/>
        <end position="246"/>
    </location>
</feature>
<evidence type="ECO:0000313" key="6">
    <source>
        <dbReference type="EMBL" id="MBC2605810.1"/>
    </source>
</evidence>
<evidence type="ECO:0000256" key="1">
    <source>
        <dbReference type="ARBA" id="ARBA00004613"/>
    </source>
</evidence>
<dbReference type="InterPro" id="IPR002035">
    <property type="entry name" value="VWF_A"/>
</dbReference>
<evidence type="ECO:0000313" key="7">
    <source>
        <dbReference type="Proteomes" id="UP000526501"/>
    </source>
</evidence>
<keyword evidence="2" id="KW-0964">Secreted</keyword>
<dbReference type="InterPro" id="IPR036465">
    <property type="entry name" value="vWFA_dom_sf"/>
</dbReference>
<name>A0A7X1E7J6_9BACT</name>
<gene>
    <name evidence="6" type="ORF">H5P27_07120</name>
</gene>
<accession>A0A7X1E7J6</accession>
<dbReference type="PANTHER" id="PTHR47824">
    <property type="entry name" value="UBIQUITIN-LIKE DOMAIN-CONTAINING PROTEIN"/>
    <property type="match status" value="1"/>
</dbReference>
<reference evidence="6 7" key="1">
    <citation type="submission" date="2020-07" db="EMBL/GenBank/DDBJ databases">
        <authorList>
            <person name="Feng X."/>
        </authorList>
    </citation>
    <scope>NUCLEOTIDE SEQUENCE [LARGE SCALE GENOMIC DNA]</scope>
    <source>
        <strain evidence="6 7">JCM23202</strain>
    </source>
</reference>
<dbReference type="Proteomes" id="UP000526501">
    <property type="component" value="Unassembled WGS sequence"/>
</dbReference>
<dbReference type="CDD" id="cd00198">
    <property type="entry name" value="vWFA"/>
    <property type="match status" value="1"/>
</dbReference>
<evidence type="ECO:0000256" key="2">
    <source>
        <dbReference type="ARBA" id="ARBA00022525"/>
    </source>
</evidence>
<sequence>MLNLPLVPPRNTLVAFAALASLTSPFAIANSQTEQEEDSPANFDSPTMEVVFVLDTTGSMSGLIAGAKQKIWQIADKLKSAKPTPNIRFGLIGYRDRGDDYITRTYPLSDNIDEVYGNLMQFQANGGGDEPESVNQALYEAVSQMQWDSDRSTLKTIFLVGDARPHMDYQDDVKYEVTCELAQAKGILINTIQCGSKSQTASFWRSISDMTNGTYAAIQQQGGTIVVETEWDPVINDLNIQLDSTIIPYGSLKEQSYARKNRSLLAGMSSSAIADRSNYLFKSGKSKVIAGSGDLVEMVMSGKLDYDKIEKDKLPPELQELDTSELKNLIEEKSAQRESIQDEIRDNLARRNAYVEEEMSKFSESDKEEVFELSAFEALEKQAVAAGYSF</sequence>
<dbReference type="SMART" id="SM00327">
    <property type="entry name" value="VWA"/>
    <property type="match status" value="1"/>
</dbReference>
<dbReference type="PROSITE" id="PS50234">
    <property type="entry name" value="VWFA"/>
    <property type="match status" value="1"/>
</dbReference>
<proteinExistence type="predicted"/>
<comment type="caution">
    <text evidence="6">The sequence shown here is derived from an EMBL/GenBank/DDBJ whole genome shotgun (WGS) entry which is preliminary data.</text>
</comment>
<keyword evidence="7" id="KW-1185">Reference proteome</keyword>
<dbReference type="SUPFAM" id="SSF53300">
    <property type="entry name" value="vWA-like"/>
    <property type="match status" value="1"/>
</dbReference>
<dbReference type="InterPro" id="IPR056861">
    <property type="entry name" value="HMCN1-like_VWA"/>
</dbReference>
<dbReference type="RefSeq" id="WP_185659703.1">
    <property type="nucleotide sequence ID" value="NZ_CAWPOO010000007.1"/>
</dbReference>
<comment type="subcellular location">
    <subcellularLocation>
        <location evidence="1">Secreted</location>
    </subcellularLocation>
</comment>
<keyword evidence="3 4" id="KW-0732">Signal</keyword>
<dbReference type="PANTHER" id="PTHR47824:SF3">
    <property type="entry name" value="UBIQUITIN-LIKE DOMAIN-CONTAINING PROTEIN"/>
    <property type="match status" value="1"/>
</dbReference>
<evidence type="ECO:0000256" key="4">
    <source>
        <dbReference type="SAM" id="SignalP"/>
    </source>
</evidence>
<dbReference type="EMBL" id="JACHVC010000007">
    <property type="protein sequence ID" value="MBC2605810.1"/>
    <property type="molecule type" value="Genomic_DNA"/>
</dbReference>
<dbReference type="Gene3D" id="3.40.50.410">
    <property type="entry name" value="von Willebrand factor, type A domain"/>
    <property type="match status" value="1"/>
</dbReference>
<organism evidence="6 7">
    <name type="scientific">Pelagicoccus albus</name>
    <dbReference type="NCBI Taxonomy" id="415222"/>
    <lineage>
        <taxon>Bacteria</taxon>
        <taxon>Pseudomonadati</taxon>
        <taxon>Verrucomicrobiota</taxon>
        <taxon>Opitutia</taxon>
        <taxon>Puniceicoccales</taxon>
        <taxon>Pelagicoccaceae</taxon>
        <taxon>Pelagicoccus</taxon>
    </lineage>
</organism>
<feature type="chain" id="PRO_5031322339" evidence="4">
    <location>
        <begin position="30"/>
        <end position="390"/>
    </location>
</feature>
<protein>
    <submittedName>
        <fullName evidence="6">VWA domain-containing protein</fullName>
    </submittedName>
</protein>
<dbReference type="AlphaFoldDB" id="A0A7X1E7J6"/>
<evidence type="ECO:0000259" key="5">
    <source>
        <dbReference type="PROSITE" id="PS50234"/>
    </source>
</evidence>